<keyword evidence="1" id="KW-0472">Membrane</keyword>
<keyword evidence="1" id="KW-1133">Transmembrane helix</keyword>
<evidence type="ECO:0000313" key="3">
    <source>
        <dbReference type="EMBL" id="CAK7233531.1"/>
    </source>
</evidence>
<evidence type="ECO:0000313" key="4">
    <source>
        <dbReference type="Proteomes" id="UP001642482"/>
    </source>
</evidence>
<evidence type="ECO:0000256" key="2">
    <source>
        <dbReference type="SAM" id="SignalP"/>
    </source>
</evidence>
<feature type="transmembrane region" description="Helical" evidence="1">
    <location>
        <begin position="290"/>
        <end position="313"/>
    </location>
</feature>
<proteinExistence type="predicted"/>
<dbReference type="Proteomes" id="UP001642482">
    <property type="component" value="Unassembled WGS sequence"/>
</dbReference>
<keyword evidence="2" id="KW-0732">Signal</keyword>
<organism evidence="3 4">
    <name type="scientific">Sporothrix eucalyptigena</name>
    <dbReference type="NCBI Taxonomy" id="1812306"/>
    <lineage>
        <taxon>Eukaryota</taxon>
        <taxon>Fungi</taxon>
        <taxon>Dikarya</taxon>
        <taxon>Ascomycota</taxon>
        <taxon>Pezizomycotina</taxon>
        <taxon>Sordariomycetes</taxon>
        <taxon>Sordariomycetidae</taxon>
        <taxon>Ophiostomatales</taxon>
        <taxon>Ophiostomataceae</taxon>
        <taxon>Sporothrix</taxon>
    </lineage>
</organism>
<comment type="caution">
    <text evidence="3">The sequence shown here is derived from an EMBL/GenBank/DDBJ whole genome shotgun (WGS) entry which is preliminary data.</text>
</comment>
<accession>A0ABP0CNQ9</accession>
<name>A0ABP0CNQ9_9PEZI</name>
<keyword evidence="4" id="KW-1185">Reference proteome</keyword>
<sequence>MFWKTIVMASALASQAHAGMEGLVSGSDLAGRTTHDWERRMAAVAADQAGHVARVVVKQRDTTNSTTSTTTTAGTGVVLNSDGTINMTAWDDTATAACNDALTKLPESTNPSGTCICYNLPALDNTTGTFEADLRLFQLSAPSGEFEGIAPENIQVGLSYSGASVSPVSVASASKLVVGRDTTTNSSLRLLQQYLFVGQIKKEAMTTDMNMAQLEALVMPVVTLTGTNSNGQTVATNVSSNEAAFVAGVFSNEVVMSNATLAQIAVNNIVAELSNGTVAFVLPGVQIITFPIGLIIISVWLVVGLAVIGFGMVERMSYREQYKRRAVMSSKPLANRI</sequence>
<feature type="signal peptide" evidence="2">
    <location>
        <begin position="1"/>
        <end position="18"/>
    </location>
</feature>
<protein>
    <submittedName>
        <fullName evidence="3">Uncharacterized protein</fullName>
    </submittedName>
</protein>
<feature type="chain" id="PRO_5045115889" evidence="2">
    <location>
        <begin position="19"/>
        <end position="337"/>
    </location>
</feature>
<keyword evidence="1" id="KW-0812">Transmembrane</keyword>
<dbReference type="EMBL" id="CAWUHD010000123">
    <property type="protein sequence ID" value="CAK7233531.1"/>
    <property type="molecule type" value="Genomic_DNA"/>
</dbReference>
<gene>
    <name evidence="3" type="ORF">SEUCBS140593_008633</name>
</gene>
<reference evidence="3 4" key="1">
    <citation type="submission" date="2024-01" db="EMBL/GenBank/DDBJ databases">
        <authorList>
            <person name="Allen C."/>
            <person name="Tagirdzhanova G."/>
        </authorList>
    </citation>
    <scope>NUCLEOTIDE SEQUENCE [LARGE SCALE GENOMIC DNA]</scope>
</reference>
<evidence type="ECO:0000256" key="1">
    <source>
        <dbReference type="SAM" id="Phobius"/>
    </source>
</evidence>